<keyword evidence="1" id="KW-0812">Transmembrane</keyword>
<feature type="transmembrane region" description="Helical" evidence="1">
    <location>
        <begin position="71"/>
        <end position="89"/>
    </location>
</feature>
<sequence>MRHPSPTRAWATLIALSAGSTALAVAVTGGGLAGAPLAAAGAAILTLAWAKARTILNAYLRLEEAPAFRRGFGLTLALYAALLLGLYLAG</sequence>
<accession>A0ABT2NNQ0</accession>
<organism evidence="2 3">
    <name type="scientific">Albidovulum sediminis</name>
    <dbReference type="NCBI Taxonomy" id="3066345"/>
    <lineage>
        <taxon>Bacteria</taxon>
        <taxon>Pseudomonadati</taxon>
        <taxon>Pseudomonadota</taxon>
        <taxon>Alphaproteobacteria</taxon>
        <taxon>Rhodobacterales</taxon>
        <taxon>Paracoccaceae</taxon>
        <taxon>Albidovulum</taxon>
    </lineage>
</organism>
<evidence type="ECO:0000256" key="1">
    <source>
        <dbReference type="SAM" id="Phobius"/>
    </source>
</evidence>
<feature type="transmembrane region" description="Helical" evidence="1">
    <location>
        <begin position="34"/>
        <end position="50"/>
    </location>
</feature>
<keyword evidence="1" id="KW-0472">Membrane</keyword>
<dbReference type="EMBL" id="JAOCQF010000001">
    <property type="protein sequence ID" value="MCT8329579.1"/>
    <property type="molecule type" value="Genomic_DNA"/>
</dbReference>
<comment type="caution">
    <text evidence="2">The sequence shown here is derived from an EMBL/GenBank/DDBJ whole genome shotgun (WGS) entry which is preliminary data.</text>
</comment>
<dbReference type="Proteomes" id="UP001205601">
    <property type="component" value="Unassembled WGS sequence"/>
</dbReference>
<name>A0ABT2NNQ0_9RHOB</name>
<evidence type="ECO:0000313" key="3">
    <source>
        <dbReference type="Proteomes" id="UP001205601"/>
    </source>
</evidence>
<evidence type="ECO:0008006" key="4">
    <source>
        <dbReference type="Google" id="ProtNLM"/>
    </source>
</evidence>
<protein>
    <recommendedName>
        <fullName evidence="4">Nitric oxide reductase F protein</fullName>
    </recommendedName>
</protein>
<gene>
    <name evidence="2" type="ORF">N5I32_08655</name>
</gene>
<dbReference type="RefSeq" id="WP_261494997.1">
    <property type="nucleotide sequence ID" value="NZ_JAOCQF010000001.1"/>
</dbReference>
<keyword evidence="1" id="KW-1133">Transmembrane helix</keyword>
<keyword evidence="3" id="KW-1185">Reference proteome</keyword>
<reference evidence="3" key="1">
    <citation type="submission" date="2023-07" db="EMBL/GenBank/DDBJ databases">
        <title>Defluviimonas sediminis sp. nov., isolated from mangrove sediment.</title>
        <authorList>
            <person name="Liu L."/>
            <person name="Li J."/>
            <person name="Huang Y."/>
            <person name="Pan J."/>
            <person name="Li M."/>
        </authorList>
    </citation>
    <scope>NUCLEOTIDE SEQUENCE [LARGE SCALE GENOMIC DNA]</scope>
    <source>
        <strain evidence="3">FT324</strain>
    </source>
</reference>
<proteinExistence type="predicted"/>
<evidence type="ECO:0000313" key="2">
    <source>
        <dbReference type="EMBL" id="MCT8329579.1"/>
    </source>
</evidence>